<gene>
    <name evidence="2" type="ORF">EVAR_95394_1</name>
</gene>
<sequence>MKIYGRVPKLRGAAPARRRPTLEARPDSVVGIKGVRFPPAHKNCTRINLNEKIMRDGNYARRDDAFNGPRPPAFRPPPTGVWHGRSPEYPFATNI</sequence>
<evidence type="ECO:0000256" key="1">
    <source>
        <dbReference type="SAM" id="MobiDB-lite"/>
    </source>
</evidence>
<dbReference type="EMBL" id="BGZK01000350">
    <property type="protein sequence ID" value="GBP38494.1"/>
    <property type="molecule type" value="Genomic_DNA"/>
</dbReference>
<name>A0A4C1VKV0_EUMVA</name>
<feature type="compositionally biased region" description="Pro residues" evidence="1">
    <location>
        <begin position="69"/>
        <end position="79"/>
    </location>
</feature>
<evidence type="ECO:0000313" key="3">
    <source>
        <dbReference type="Proteomes" id="UP000299102"/>
    </source>
</evidence>
<feature type="region of interest" description="Disordered" evidence="1">
    <location>
        <begin position="61"/>
        <end position="95"/>
    </location>
</feature>
<reference evidence="2 3" key="1">
    <citation type="journal article" date="2019" name="Commun. Biol.">
        <title>The bagworm genome reveals a unique fibroin gene that provides high tensile strength.</title>
        <authorList>
            <person name="Kono N."/>
            <person name="Nakamura H."/>
            <person name="Ohtoshi R."/>
            <person name="Tomita M."/>
            <person name="Numata K."/>
            <person name="Arakawa K."/>
        </authorList>
    </citation>
    <scope>NUCLEOTIDE SEQUENCE [LARGE SCALE GENOMIC DNA]</scope>
</reference>
<proteinExistence type="predicted"/>
<protein>
    <submittedName>
        <fullName evidence="2">Uncharacterized protein</fullName>
    </submittedName>
</protein>
<accession>A0A4C1VKV0</accession>
<organism evidence="2 3">
    <name type="scientific">Eumeta variegata</name>
    <name type="common">Bagworm moth</name>
    <name type="synonym">Eumeta japonica</name>
    <dbReference type="NCBI Taxonomy" id="151549"/>
    <lineage>
        <taxon>Eukaryota</taxon>
        <taxon>Metazoa</taxon>
        <taxon>Ecdysozoa</taxon>
        <taxon>Arthropoda</taxon>
        <taxon>Hexapoda</taxon>
        <taxon>Insecta</taxon>
        <taxon>Pterygota</taxon>
        <taxon>Neoptera</taxon>
        <taxon>Endopterygota</taxon>
        <taxon>Lepidoptera</taxon>
        <taxon>Glossata</taxon>
        <taxon>Ditrysia</taxon>
        <taxon>Tineoidea</taxon>
        <taxon>Psychidae</taxon>
        <taxon>Oiketicinae</taxon>
        <taxon>Eumeta</taxon>
    </lineage>
</organism>
<comment type="caution">
    <text evidence="2">The sequence shown here is derived from an EMBL/GenBank/DDBJ whole genome shotgun (WGS) entry which is preliminary data.</text>
</comment>
<dbReference type="Proteomes" id="UP000299102">
    <property type="component" value="Unassembled WGS sequence"/>
</dbReference>
<keyword evidence="3" id="KW-1185">Reference proteome</keyword>
<dbReference type="AlphaFoldDB" id="A0A4C1VKV0"/>
<evidence type="ECO:0000313" key="2">
    <source>
        <dbReference type="EMBL" id="GBP38494.1"/>
    </source>
</evidence>